<reference evidence="1 2" key="1">
    <citation type="submission" date="2019-05" db="EMBL/GenBank/DDBJ databases">
        <title>Another draft genome of Portunus trituberculatus and its Hox gene families provides insights of decapod evolution.</title>
        <authorList>
            <person name="Jeong J.-H."/>
            <person name="Song I."/>
            <person name="Kim S."/>
            <person name="Choi T."/>
            <person name="Kim D."/>
            <person name="Ryu S."/>
            <person name="Kim W."/>
        </authorList>
    </citation>
    <scope>NUCLEOTIDE SEQUENCE [LARGE SCALE GENOMIC DNA]</scope>
    <source>
        <tissue evidence="1">Muscle</tissue>
    </source>
</reference>
<evidence type="ECO:0000313" key="2">
    <source>
        <dbReference type="Proteomes" id="UP000324222"/>
    </source>
</evidence>
<protein>
    <submittedName>
        <fullName evidence="1">Uncharacterized protein</fullName>
    </submittedName>
</protein>
<evidence type="ECO:0000313" key="1">
    <source>
        <dbReference type="EMBL" id="MPC90142.1"/>
    </source>
</evidence>
<dbReference type="EMBL" id="VSRR010083392">
    <property type="protein sequence ID" value="MPC90142.1"/>
    <property type="molecule type" value="Genomic_DNA"/>
</dbReference>
<keyword evidence="2" id="KW-1185">Reference proteome</keyword>
<dbReference type="Proteomes" id="UP000324222">
    <property type="component" value="Unassembled WGS sequence"/>
</dbReference>
<accession>A0A5B7J1R1</accession>
<gene>
    <name evidence="1" type="ORF">E2C01_085114</name>
</gene>
<name>A0A5B7J1R1_PORTR</name>
<comment type="caution">
    <text evidence="1">The sequence shown here is derived from an EMBL/GenBank/DDBJ whole genome shotgun (WGS) entry which is preliminary data.</text>
</comment>
<dbReference type="AlphaFoldDB" id="A0A5B7J1R1"/>
<organism evidence="1 2">
    <name type="scientific">Portunus trituberculatus</name>
    <name type="common">Swimming crab</name>
    <name type="synonym">Neptunus trituberculatus</name>
    <dbReference type="NCBI Taxonomy" id="210409"/>
    <lineage>
        <taxon>Eukaryota</taxon>
        <taxon>Metazoa</taxon>
        <taxon>Ecdysozoa</taxon>
        <taxon>Arthropoda</taxon>
        <taxon>Crustacea</taxon>
        <taxon>Multicrustacea</taxon>
        <taxon>Malacostraca</taxon>
        <taxon>Eumalacostraca</taxon>
        <taxon>Eucarida</taxon>
        <taxon>Decapoda</taxon>
        <taxon>Pleocyemata</taxon>
        <taxon>Brachyura</taxon>
        <taxon>Eubrachyura</taxon>
        <taxon>Portunoidea</taxon>
        <taxon>Portunidae</taxon>
        <taxon>Portuninae</taxon>
        <taxon>Portunus</taxon>
    </lineage>
</organism>
<sequence>MSSSGDDAEAIVAYRKLQRKRKCLRMRPWLNRREEGSVYYILLPELSLEDPDTMRQWMS</sequence>
<proteinExistence type="predicted"/>